<proteinExistence type="predicted"/>
<evidence type="ECO:0000313" key="2">
    <source>
        <dbReference type="EMBL" id="RSM03599.1"/>
    </source>
</evidence>
<reference evidence="2 3" key="1">
    <citation type="submission" date="2017-06" db="EMBL/GenBank/DDBJ databases">
        <title>Comparative genomic analysis of Ambrosia Fusariam Clade fungi.</title>
        <authorList>
            <person name="Stajich J.E."/>
            <person name="Carrillo J."/>
            <person name="Kijimoto T."/>
            <person name="Eskalen A."/>
            <person name="O'Donnell K."/>
            <person name="Kasson M."/>
        </authorList>
    </citation>
    <scope>NUCLEOTIDE SEQUENCE [LARGE SCALE GENOMIC DNA]</scope>
    <source>
        <strain evidence="2 3">NRRL62579</strain>
    </source>
</reference>
<dbReference type="InterPro" id="IPR000073">
    <property type="entry name" value="AB_hydrolase_1"/>
</dbReference>
<dbReference type="PANTHER" id="PTHR43433:SF5">
    <property type="entry name" value="AB HYDROLASE-1 DOMAIN-CONTAINING PROTEIN"/>
    <property type="match status" value="1"/>
</dbReference>
<dbReference type="Proteomes" id="UP000287144">
    <property type="component" value="Unassembled WGS sequence"/>
</dbReference>
<keyword evidence="3" id="KW-1185">Reference proteome</keyword>
<dbReference type="AlphaFoldDB" id="A0A428TNN4"/>
<evidence type="ECO:0000259" key="1">
    <source>
        <dbReference type="Pfam" id="PF00561"/>
    </source>
</evidence>
<name>A0A428TNN4_9HYPO</name>
<dbReference type="Gene3D" id="3.40.50.1820">
    <property type="entry name" value="alpha/beta hydrolase"/>
    <property type="match status" value="1"/>
</dbReference>
<dbReference type="InterPro" id="IPR029058">
    <property type="entry name" value="AB_hydrolase_fold"/>
</dbReference>
<comment type="caution">
    <text evidence="2">The sequence shown here is derived from an EMBL/GenBank/DDBJ whole genome shotgun (WGS) entry which is preliminary data.</text>
</comment>
<protein>
    <recommendedName>
        <fullName evidence="1">AB hydrolase-1 domain-containing protein</fullName>
    </recommendedName>
</protein>
<accession>A0A428TNN4</accession>
<dbReference type="SUPFAM" id="SSF53474">
    <property type="entry name" value="alpha/beta-Hydrolases"/>
    <property type="match status" value="1"/>
</dbReference>
<dbReference type="PRINTS" id="PR00111">
    <property type="entry name" value="ABHYDROLASE"/>
</dbReference>
<dbReference type="EMBL" id="NKCK01000066">
    <property type="protein sequence ID" value="RSM03599.1"/>
    <property type="molecule type" value="Genomic_DNA"/>
</dbReference>
<dbReference type="STRING" id="1325735.A0A428TNN4"/>
<dbReference type="PANTHER" id="PTHR43433">
    <property type="entry name" value="HYDROLASE, ALPHA/BETA FOLD FAMILY PROTEIN"/>
    <property type="match status" value="1"/>
</dbReference>
<organism evidence="2 3">
    <name type="scientific">Fusarium oligoseptatum</name>
    <dbReference type="NCBI Taxonomy" id="2604345"/>
    <lineage>
        <taxon>Eukaryota</taxon>
        <taxon>Fungi</taxon>
        <taxon>Dikarya</taxon>
        <taxon>Ascomycota</taxon>
        <taxon>Pezizomycotina</taxon>
        <taxon>Sordariomycetes</taxon>
        <taxon>Hypocreomycetidae</taxon>
        <taxon>Hypocreales</taxon>
        <taxon>Nectriaceae</taxon>
        <taxon>Fusarium</taxon>
        <taxon>Fusarium solani species complex</taxon>
    </lineage>
</organism>
<feature type="domain" description="AB hydrolase-1" evidence="1">
    <location>
        <begin position="40"/>
        <end position="253"/>
    </location>
</feature>
<evidence type="ECO:0000313" key="3">
    <source>
        <dbReference type="Proteomes" id="UP000287144"/>
    </source>
</evidence>
<sequence length="277" mass="31262">MATYETAKDQFVTVDGIKFAYRRFGRDHGVPLALLMHFRGTMDHWDPALVNPIAAKRPIILIDNAGVGRSEGEVPKVFYKWAQYYIDVLRAIGVTKADVLGFSMGGCVAQLVALNAPDLVRRLILCGTTPSTGEGVVPAASLEPFNRLKAAKTEEQHKEAFLFSMFRTSEKSRKAGEAAWKRITTARKRQNQPRRPSKRSPTRFEELKMPVLIANGSEDLLLPEENSYVMWRKLRHAGAQLHLFPDSGHGFLWQYADEFSKLINDFLDDEPKISSRL</sequence>
<dbReference type="InterPro" id="IPR050471">
    <property type="entry name" value="AB_hydrolase"/>
</dbReference>
<dbReference type="Pfam" id="PF00561">
    <property type="entry name" value="Abhydrolase_1"/>
    <property type="match status" value="1"/>
</dbReference>
<gene>
    <name evidence="2" type="ORF">CEP52_007288</name>
</gene>